<evidence type="ECO:0000256" key="4">
    <source>
        <dbReference type="ARBA" id="ARBA00023136"/>
    </source>
</evidence>
<evidence type="ECO:0000256" key="1">
    <source>
        <dbReference type="ARBA" id="ARBA00004141"/>
    </source>
</evidence>
<feature type="transmembrane region" description="Helical" evidence="5">
    <location>
        <begin position="191"/>
        <end position="211"/>
    </location>
</feature>
<evidence type="ECO:0000256" key="3">
    <source>
        <dbReference type="ARBA" id="ARBA00022989"/>
    </source>
</evidence>
<dbReference type="SUPFAM" id="SSF103473">
    <property type="entry name" value="MFS general substrate transporter"/>
    <property type="match status" value="1"/>
</dbReference>
<evidence type="ECO:0000256" key="5">
    <source>
        <dbReference type="SAM" id="Phobius"/>
    </source>
</evidence>
<feature type="transmembrane region" description="Helical" evidence="5">
    <location>
        <begin position="164"/>
        <end position="185"/>
    </location>
</feature>
<keyword evidence="3 5" id="KW-1133">Transmembrane helix</keyword>
<keyword evidence="2 5" id="KW-0812">Transmembrane</keyword>
<dbReference type="PROSITE" id="PS50850">
    <property type="entry name" value="MFS"/>
    <property type="match status" value="1"/>
</dbReference>
<feature type="domain" description="Major facilitator superfamily (MFS) profile" evidence="7">
    <location>
        <begin position="1"/>
        <end position="353"/>
    </location>
</feature>
<feature type="transmembrane region" description="Helical" evidence="5">
    <location>
        <begin position="297"/>
        <end position="318"/>
    </location>
</feature>
<feature type="transmembrane region" description="Helical" evidence="5">
    <location>
        <begin position="59"/>
        <end position="78"/>
    </location>
</feature>
<dbReference type="Gene3D" id="1.20.1250.20">
    <property type="entry name" value="MFS general substrate transporter like domains"/>
    <property type="match status" value="2"/>
</dbReference>
<feature type="transmembrane region" description="Helical" evidence="5">
    <location>
        <begin position="232"/>
        <end position="252"/>
    </location>
</feature>
<dbReference type="WBParaSite" id="GPLIN_001017500">
    <property type="protein sequence ID" value="GPLIN_001017500"/>
    <property type="gene ID" value="GPLIN_001017500"/>
</dbReference>
<reference evidence="8" key="2">
    <citation type="submission" date="2014-05" db="EMBL/GenBank/DDBJ databases">
        <title>The genome and life-stage specific transcriptomes of Globodera pallida elucidate key aspects of plant parasitism by a cyst nematode.</title>
        <authorList>
            <person name="Cotton J.A."/>
            <person name="Lilley C.J."/>
            <person name="Jones L.M."/>
            <person name="Kikuchi T."/>
            <person name="Reid A.J."/>
            <person name="Thorpe P."/>
            <person name="Tsai I.J."/>
            <person name="Beasley H."/>
            <person name="Blok V."/>
            <person name="Cock P.J.A."/>
            <person name="Van den Akker S.E."/>
            <person name="Holroyd N."/>
            <person name="Hunt M."/>
            <person name="Mantelin S."/>
            <person name="Naghra H."/>
            <person name="Pain A."/>
            <person name="Palomares-Rius J.E."/>
            <person name="Zarowiecki M."/>
            <person name="Berriman M."/>
            <person name="Jones J.T."/>
            <person name="Urwin P.E."/>
        </authorList>
    </citation>
    <scope>NUCLEOTIDE SEQUENCE [LARGE SCALE GENOMIC DNA]</scope>
    <source>
        <strain evidence="8">Lindley</strain>
    </source>
</reference>
<dbReference type="AlphaFoldDB" id="A0A183CBC4"/>
<feature type="chain" id="PRO_5008147354" evidence="6">
    <location>
        <begin position="19"/>
        <end position="406"/>
    </location>
</feature>
<dbReference type="PANTHER" id="PTHR23503">
    <property type="entry name" value="SOLUTE CARRIER FAMILY 2"/>
    <property type="match status" value="1"/>
</dbReference>
<name>A0A183CBC4_GLOPA</name>
<feature type="transmembrane region" description="Helical" evidence="5">
    <location>
        <begin position="98"/>
        <end position="121"/>
    </location>
</feature>
<keyword evidence="8" id="KW-1185">Reference proteome</keyword>
<feature type="transmembrane region" description="Helical" evidence="5">
    <location>
        <begin position="133"/>
        <end position="157"/>
    </location>
</feature>
<dbReference type="Proteomes" id="UP000050741">
    <property type="component" value="Unassembled WGS sequence"/>
</dbReference>
<keyword evidence="4 5" id="KW-0472">Membrane</keyword>
<evidence type="ECO:0000256" key="2">
    <source>
        <dbReference type="ARBA" id="ARBA00022692"/>
    </source>
</evidence>
<reference evidence="9" key="3">
    <citation type="submission" date="2016-06" db="UniProtKB">
        <authorList>
            <consortium name="WormBaseParasite"/>
        </authorList>
    </citation>
    <scope>IDENTIFICATION</scope>
</reference>
<feature type="transmembrane region" description="Helical" evidence="5">
    <location>
        <begin position="324"/>
        <end position="349"/>
    </location>
</feature>
<reference evidence="8" key="1">
    <citation type="submission" date="2013-12" db="EMBL/GenBank/DDBJ databases">
        <authorList>
            <person name="Aslett M."/>
        </authorList>
    </citation>
    <scope>NUCLEOTIDE SEQUENCE [LARGE SCALE GENOMIC DNA]</scope>
    <source>
        <strain evidence="8">Lindley</strain>
    </source>
</reference>
<evidence type="ECO:0000256" key="6">
    <source>
        <dbReference type="SAM" id="SignalP"/>
    </source>
</evidence>
<protein>
    <submittedName>
        <fullName evidence="9">MFS domain-containing protein</fullName>
    </submittedName>
</protein>
<dbReference type="PANTHER" id="PTHR23503:SF96">
    <property type="entry name" value="MAJOR FACILITATOR SUPERFAMILY (MFS) PROFILE DOMAIN-CONTAINING PROTEIN"/>
    <property type="match status" value="1"/>
</dbReference>
<proteinExistence type="predicted"/>
<accession>A0A183CBC4</accession>
<organism evidence="8 9">
    <name type="scientific">Globodera pallida</name>
    <name type="common">Potato cyst nematode worm</name>
    <name type="synonym">Heterodera pallida</name>
    <dbReference type="NCBI Taxonomy" id="36090"/>
    <lineage>
        <taxon>Eukaryota</taxon>
        <taxon>Metazoa</taxon>
        <taxon>Ecdysozoa</taxon>
        <taxon>Nematoda</taxon>
        <taxon>Chromadorea</taxon>
        <taxon>Rhabditida</taxon>
        <taxon>Tylenchina</taxon>
        <taxon>Tylenchomorpha</taxon>
        <taxon>Tylenchoidea</taxon>
        <taxon>Heteroderidae</taxon>
        <taxon>Heteroderinae</taxon>
        <taxon>Globodera</taxon>
    </lineage>
</organism>
<dbReference type="InterPro" id="IPR036259">
    <property type="entry name" value="MFS_trans_sf"/>
</dbReference>
<dbReference type="Pfam" id="PF00083">
    <property type="entry name" value="Sugar_tr"/>
    <property type="match status" value="2"/>
</dbReference>
<dbReference type="GO" id="GO:0016020">
    <property type="term" value="C:membrane"/>
    <property type="evidence" value="ECO:0007669"/>
    <property type="project" value="UniProtKB-SubCell"/>
</dbReference>
<dbReference type="InterPro" id="IPR045263">
    <property type="entry name" value="GLUT"/>
</dbReference>
<feature type="signal peptide" evidence="6">
    <location>
        <begin position="1"/>
        <end position="18"/>
    </location>
</feature>
<sequence>MPSLRLLMVALLVGLTGSFHFGIQITITNPSQQTFLQFLNSSLRTNYEKEMDTNQLENLWSLIVAMLFFGAIFGSLLIRPLADRLGRLRVLILNRFELFFLARFGIGFSLALCLGLAGIFLAECSPKGCRGSVSMSTGALLQLGTVFGSLMAIPTVLGSSNRWWAMFTIEGIQLFVTTILLALFAKESPSIGSVVSLSMAFSGIAVINAFAVELFRATGISEYWSSIDNVGLALLIILVMNVVISGLMHAYAQTRLNWLGLCLSLAISLFVIAFAFGPGPICYFLSAELVEQNARSAAQGWANLCQMIGRTLLLVIFLPLRGSIGAGFAYFSLFVPPVLVALIFLFFYLPETKNRNFDEVRRGKRQLPRSPLKLNKATVFFSKGSAGPKVGWTNIVVNGGKEGDGN</sequence>
<comment type="subcellular location">
    <subcellularLocation>
        <location evidence="1">Membrane</location>
        <topology evidence="1">Multi-pass membrane protein</topology>
    </subcellularLocation>
</comment>
<keyword evidence="6" id="KW-0732">Signal</keyword>
<dbReference type="GO" id="GO:0015149">
    <property type="term" value="F:hexose transmembrane transporter activity"/>
    <property type="evidence" value="ECO:0007669"/>
    <property type="project" value="TreeGrafter"/>
</dbReference>
<evidence type="ECO:0000313" key="9">
    <source>
        <dbReference type="WBParaSite" id="GPLIN_001017500"/>
    </source>
</evidence>
<evidence type="ECO:0000259" key="7">
    <source>
        <dbReference type="PROSITE" id="PS50850"/>
    </source>
</evidence>
<evidence type="ECO:0000313" key="8">
    <source>
        <dbReference type="Proteomes" id="UP000050741"/>
    </source>
</evidence>
<feature type="transmembrane region" description="Helical" evidence="5">
    <location>
        <begin position="258"/>
        <end position="285"/>
    </location>
</feature>
<dbReference type="InterPro" id="IPR020846">
    <property type="entry name" value="MFS_dom"/>
</dbReference>
<dbReference type="InterPro" id="IPR005828">
    <property type="entry name" value="MFS_sugar_transport-like"/>
</dbReference>